<keyword evidence="8" id="KW-1185">Reference proteome</keyword>
<dbReference type="InterPro" id="IPR012981">
    <property type="entry name" value="PIH1_N"/>
</dbReference>
<evidence type="ECO:0000313" key="7">
    <source>
        <dbReference type="EnsemblMetazoa" id="SCAU013808-PA"/>
    </source>
</evidence>
<evidence type="ECO:0000256" key="2">
    <source>
        <dbReference type="ARBA" id="ARBA00040540"/>
    </source>
</evidence>
<proteinExistence type="inferred from homology"/>
<dbReference type="AlphaFoldDB" id="A0A1I8Q4D4"/>
<evidence type="ECO:0000313" key="8">
    <source>
        <dbReference type="Proteomes" id="UP000095300"/>
    </source>
</evidence>
<dbReference type="OrthoDB" id="5135119at2759"/>
<dbReference type="InterPro" id="IPR041442">
    <property type="entry name" value="PIH1D1/2/3_CS-like"/>
</dbReference>
<evidence type="ECO:0000256" key="1">
    <source>
        <dbReference type="ARBA" id="ARBA00008511"/>
    </source>
</evidence>
<dbReference type="VEuPathDB" id="VectorBase:SCAU013808"/>
<feature type="domain" description="PIH1 N-terminal" evidence="5">
    <location>
        <begin position="58"/>
        <end position="206"/>
    </location>
</feature>
<dbReference type="Pfam" id="PF08190">
    <property type="entry name" value="PIH1"/>
    <property type="match status" value="1"/>
</dbReference>
<dbReference type="GO" id="GO:0006364">
    <property type="term" value="P:rRNA processing"/>
    <property type="evidence" value="ECO:0007669"/>
    <property type="project" value="TreeGrafter"/>
</dbReference>
<gene>
    <name evidence="7" type="primary">106083723</name>
</gene>
<organism evidence="7 8">
    <name type="scientific">Stomoxys calcitrans</name>
    <name type="common">Stable fly</name>
    <name type="synonym">Conops calcitrans</name>
    <dbReference type="NCBI Taxonomy" id="35570"/>
    <lineage>
        <taxon>Eukaryota</taxon>
        <taxon>Metazoa</taxon>
        <taxon>Ecdysozoa</taxon>
        <taxon>Arthropoda</taxon>
        <taxon>Hexapoda</taxon>
        <taxon>Insecta</taxon>
        <taxon>Pterygota</taxon>
        <taxon>Neoptera</taxon>
        <taxon>Endopterygota</taxon>
        <taxon>Diptera</taxon>
        <taxon>Brachycera</taxon>
        <taxon>Muscomorpha</taxon>
        <taxon>Muscoidea</taxon>
        <taxon>Muscidae</taxon>
        <taxon>Stomoxys</taxon>
    </lineage>
</organism>
<reference evidence="7" key="1">
    <citation type="submission" date="2020-05" db="UniProtKB">
        <authorList>
            <consortium name="EnsemblMetazoa"/>
        </authorList>
    </citation>
    <scope>IDENTIFICATION</scope>
    <source>
        <strain evidence="7">USDA</strain>
    </source>
</reference>
<dbReference type="EnsemblMetazoa" id="SCAU013808-RA">
    <property type="protein sequence ID" value="SCAU013808-PA"/>
    <property type="gene ID" value="SCAU013808"/>
</dbReference>
<feature type="region of interest" description="Disordered" evidence="4">
    <location>
        <begin position="40"/>
        <end position="62"/>
    </location>
</feature>
<dbReference type="GO" id="GO:1990904">
    <property type="term" value="C:ribonucleoprotein complex"/>
    <property type="evidence" value="ECO:0007669"/>
    <property type="project" value="TreeGrafter"/>
</dbReference>
<dbReference type="Pfam" id="PF18201">
    <property type="entry name" value="PIH1_CS"/>
    <property type="match status" value="1"/>
</dbReference>
<comment type="similarity">
    <text evidence="1">Belongs to the PIH1 family.</text>
</comment>
<feature type="domain" description="PIH1D1/2/3 CS-like" evidence="6">
    <location>
        <begin position="278"/>
        <end position="354"/>
    </location>
</feature>
<evidence type="ECO:0000259" key="5">
    <source>
        <dbReference type="Pfam" id="PF08190"/>
    </source>
</evidence>
<dbReference type="KEGG" id="scac:106083723"/>
<dbReference type="GO" id="GO:0097255">
    <property type="term" value="C:R2TP complex"/>
    <property type="evidence" value="ECO:0007669"/>
    <property type="project" value="TreeGrafter"/>
</dbReference>
<protein>
    <recommendedName>
        <fullName evidence="2">PIH1 domain-containing protein 1</fullName>
    </recommendedName>
</protein>
<dbReference type="PANTHER" id="PTHR22997:SF0">
    <property type="entry name" value="PIH1 DOMAIN-CONTAINING PROTEIN 1"/>
    <property type="match status" value="1"/>
</dbReference>
<comment type="function">
    <text evidence="3">Involved in the assembly of C/D box small nucleolar ribonucleoprotein (snoRNP) particles. Recruits the SWI/SNF complex to the core promoter of rRNA genes and enhances pre-rRNA transcription. Mediates interaction of TELO2 with the R2TP complex which is necessary for the stability of MTOR and SMG1. Positively regulates the assembly and activity of the mTORC1 complex.</text>
</comment>
<evidence type="ECO:0000256" key="3">
    <source>
        <dbReference type="ARBA" id="ARBA00046233"/>
    </source>
</evidence>
<dbReference type="STRING" id="35570.A0A1I8Q4D4"/>
<accession>A0A1I8Q4D4</accession>
<dbReference type="Proteomes" id="UP000095300">
    <property type="component" value="Unassembled WGS sequence"/>
</dbReference>
<evidence type="ECO:0000256" key="4">
    <source>
        <dbReference type="SAM" id="MobiDB-lite"/>
    </source>
</evidence>
<dbReference type="GO" id="GO:0000492">
    <property type="term" value="P:box C/D snoRNP assembly"/>
    <property type="evidence" value="ECO:0007669"/>
    <property type="project" value="TreeGrafter"/>
</dbReference>
<sequence length="356" mass="40689">MSGSRNFLDADNSLMERNLRFIKNDFEENLSQYFSSGPVSGANDNYGNSTSSSSNSAPPREYRVVQPTPGFCIKSFKVNTNEKYFINVCQTEEIPPPEDITETELTEILNSDEPSSYRIPMSISEPRVTKDKSDNPVDAVDFAVNPKFFAKIEKSILFRDFFLVLIAEALSEKYNVQIKVDKAIILTKRKFIGTLVSHRVRNNDVKNVLSSYRNPSKDDLSKLKSLEGGQKQLVQEINANEVNALRNQSEQLKQQESVRIKQEISQASSTVPDYKLRARIKDEEVEEVQAEFFLPKCISSQEITLDIGEDRILLESMKHGYLFDKFVNYRLNQERARAIFDKTNKMLQIRIPVISA</sequence>
<dbReference type="InterPro" id="IPR050734">
    <property type="entry name" value="PIH1/Kintoun_subfamily"/>
</dbReference>
<dbReference type="GO" id="GO:0005737">
    <property type="term" value="C:cytoplasm"/>
    <property type="evidence" value="ECO:0007669"/>
    <property type="project" value="TreeGrafter"/>
</dbReference>
<dbReference type="PANTHER" id="PTHR22997">
    <property type="entry name" value="PIH1 DOMAIN-CONTAINING PROTEIN 1"/>
    <property type="match status" value="1"/>
</dbReference>
<evidence type="ECO:0000259" key="6">
    <source>
        <dbReference type="Pfam" id="PF18201"/>
    </source>
</evidence>
<name>A0A1I8Q4D4_STOCA</name>